<dbReference type="PATRIC" id="fig|1126211.3.peg.2753"/>
<feature type="domain" description="Mannose-6-phosphate isomerase cupin" evidence="11">
    <location>
        <begin position="244"/>
        <end position="316"/>
    </location>
</feature>
<dbReference type="Pfam" id="PF21621">
    <property type="entry name" value="MPI_cupin_dom"/>
    <property type="match status" value="1"/>
</dbReference>
<dbReference type="AlphaFoldDB" id="I2C827"/>
<dbReference type="InterPro" id="IPR046457">
    <property type="entry name" value="PMI_typeI_cat"/>
</dbReference>
<dbReference type="GO" id="GO:0004476">
    <property type="term" value="F:mannose-6-phosphate isomerase activity"/>
    <property type="evidence" value="ECO:0007669"/>
    <property type="project" value="UniProtKB-UniRule"/>
</dbReference>
<evidence type="ECO:0000256" key="2">
    <source>
        <dbReference type="ARBA" id="ARBA00010772"/>
    </source>
</evidence>
<keyword evidence="4 7" id="KW-0479">Metal-binding</keyword>
<dbReference type="InterPro" id="IPR011051">
    <property type="entry name" value="RmlC_Cupin_sf"/>
</dbReference>
<dbReference type="InterPro" id="IPR049071">
    <property type="entry name" value="MPI_cupin_dom"/>
</dbReference>
<protein>
    <recommendedName>
        <fullName evidence="3 7">Mannose-6-phosphate isomerase</fullName>
        <ecNumber evidence="3 7">5.3.1.8</ecNumber>
    </recommendedName>
</protein>
<evidence type="ECO:0000259" key="11">
    <source>
        <dbReference type="Pfam" id="PF21621"/>
    </source>
</evidence>
<dbReference type="SUPFAM" id="SSF51182">
    <property type="entry name" value="RmlC-like cupins"/>
    <property type="match status" value="1"/>
</dbReference>
<dbReference type="EMBL" id="CP003332">
    <property type="protein sequence ID" value="AFJ62801.1"/>
    <property type="molecule type" value="Genomic_DNA"/>
</dbReference>
<reference evidence="12 13" key="1">
    <citation type="journal article" date="2012" name="J. Biotechnol.">
        <title>Genome sequence of the plant growth promoting strain Bacillus amyloliquefaciens subsp. plantarum B9601-Y2 and expression of mersacidin and other secondary metabolites.</title>
        <authorList>
            <person name="He P."/>
            <person name="Hao K."/>
            <person name="Blom J."/>
            <person name="Ruckert C."/>
            <person name="Vater J."/>
            <person name="Mao Z."/>
            <person name="Wu Y."/>
            <person name="Hou M."/>
            <person name="He P."/>
            <person name="He Y."/>
            <person name="Borriss R."/>
        </authorList>
    </citation>
    <scope>NUCLEOTIDE SEQUENCE [LARGE SCALE GENOMIC DNA]</scope>
    <source>
        <strain evidence="12">Y2</strain>
    </source>
</reference>
<evidence type="ECO:0000256" key="6">
    <source>
        <dbReference type="ARBA" id="ARBA00023235"/>
    </source>
</evidence>
<comment type="cofactor">
    <cofactor evidence="8">
        <name>Zn(2+)</name>
        <dbReference type="ChEBI" id="CHEBI:29105"/>
    </cofactor>
    <text evidence="8">Binds 1 zinc ion per subunit.</text>
</comment>
<evidence type="ECO:0000256" key="3">
    <source>
        <dbReference type="ARBA" id="ARBA00011956"/>
    </source>
</evidence>
<feature type="domain" description="Phosphomannose isomerase type I catalytic" evidence="10">
    <location>
        <begin position="11"/>
        <end position="107"/>
    </location>
</feature>
<dbReference type="GO" id="GO:0005975">
    <property type="term" value="P:carbohydrate metabolic process"/>
    <property type="evidence" value="ECO:0007669"/>
    <property type="project" value="UniProtKB-UniRule"/>
</dbReference>
<dbReference type="KEGG" id="bqy:MUS_2894"/>
<evidence type="ECO:0000256" key="5">
    <source>
        <dbReference type="ARBA" id="ARBA00022833"/>
    </source>
</evidence>
<dbReference type="PANTHER" id="PTHR42742:SF3">
    <property type="entry name" value="FRUCTOKINASE"/>
    <property type="match status" value="1"/>
</dbReference>
<feature type="binding site" evidence="8">
    <location>
        <position position="117"/>
    </location>
    <ligand>
        <name>Zn(2+)</name>
        <dbReference type="ChEBI" id="CHEBI:29105"/>
    </ligand>
</feature>
<dbReference type="PANTHER" id="PTHR42742">
    <property type="entry name" value="TRANSCRIPTIONAL REPRESSOR MPRA"/>
    <property type="match status" value="1"/>
</dbReference>
<dbReference type="HOGENOM" id="CLU_020529_0_0_9"/>
<name>I2C827_BACAY</name>
<proteinExistence type="inferred from homology"/>
<feature type="binding site" evidence="8">
    <location>
        <position position="99"/>
    </location>
    <ligand>
        <name>Zn(2+)</name>
        <dbReference type="ChEBI" id="CHEBI:29105"/>
    </ligand>
</feature>
<evidence type="ECO:0000256" key="4">
    <source>
        <dbReference type="ARBA" id="ARBA00022723"/>
    </source>
</evidence>
<dbReference type="CDD" id="cd07010">
    <property type="entry name" value="cupin_PMI_type_I_N_bac"/>
    <property type="match status" value="1"/>
</dbReference>
<gene>
    <name evidence="12" type="primary">manA</name>
    <name evidence="12" type="ORF">MUS_2894</name>
</gene>
<dbReference type="InterPro" id="IPR014710">
    <property type="entry name" value="RmlC-like_jellyroll"/>
</dbReference>
<dbReference type="InterPro" id="IPR001250">
    <property type="entry name" value="Man6P_Isoase-1"/>
</dbReference>
<comment type="catalytic activity">
    <reaction evidence="1 7">
        <text>D-mannose 6-phosphate = D-fructose 6-phosphate</text>
        <dbReference type="Rhea" id="RHEA:12356"/>
        <dbReference type="ChEBI" id="CHEBI:58735"/>
        <dbReference type="ChEBI" id="CHEBI:61527"/>
        <dbReference type="EC" id="5.3.1.8"/>
    </reaction>
</comment>
<sequence>MIMSTEPIFFNPVFKERIWGGAALRDFHYNIPSERTGECWAFAAHQNGQSTVRNGMYKGCTLGELWEHHRDLFGNLEGDRFPLLTKILDADQDLSVQVHPNDDFAKMHENGELGKTECWYIIDCAKEAEIIFGHNATTKEELISMIERGEWDGLLNRVKVKPGDFFFVPSGTVHAIGKSTLILETQQNSDTTYRLYDYGRKDADGRMRELHLEKSIEVIDVPSVRERPTVHYKQTDDLLAAVLIECPYFSVEKWDVKGEANLFQHQPFLLVSVIEGDGIMIAGGHEYPFRKGDHILLPSGLGEYKLAGHANCIVSHL</sequence>
<feature type="binding site" evidence="8">
    <location>
        <position position="174"/>
    </location>
    <ligand>
        <name>Zn(2+)</name>
        <dbReference type="ChEBI" id="CHEBI:29105"/>
    </ligand>
</feature>
<dbReference type="Gene3D" id="2.60.120.10">
    <property type="entry name" value="Jelly Rolls"/>
    <property type="match status" value="2"/>
</dbReference>
<evidence type="ECO:0000313" key="12">
    <source>
        <dbReference type="EMBL" id="AFJ62801.1"/>
    </source>
</evidence>
<keyword evidence="6 7" id="KW-0413">Isomerase</keyword>
<keyword evidence="5 7" id="KW-0862">Zinc</keyword>
<evidence type="ECO:0000259" key="10">
    <source>
        <dbReference type="Pfam" id="PF20511"/>
    </source>
</evidence>
<evidence type="ECO:0000256" key="8">
    <source>
        <dbReference type="PIRSR" id="PIRSR036894-1"/>
    </source>
</evidence>
<dbReference type="InterPro" id="IPR051804">
    <property type="entry name" value="Carb_Metab_Reg_Kinase/Isom"/>
</dbReference>
<organism evidence="12 13">
    <name type="scientific">Bacillus amyloliquefaciens (strain Y2)</name>
    <name type="common">Bacillus amyloliquefaciens subsp. plantarum (strain B9601-Y2)</name>
    <dbReference type="NCBI Taxonomy" id="1155777"/>
    <lineage>
        <taxon>Bacteria</taxon>
        <taxon>Bacillati</taxon>
        <taxon>Bacillota</taxon>
        <taxon>Bacilli</taxon>
        <taxon>Bacillales</taxon>
        <taxon>Bacillaceae</taxon>
        <taxon>Bacillus</taxon>
        <taxon>Bacillus amyloliquefaciens group</taxon>
    </lineage>
</organism>
<dbReference type="Pfam" id="PF20511">
    <property type="entry name" value="PMI_typeI_cat"/>
    <property type="match status" value="1"/>
</dbReference>
<dbReference type="NCBIfam" id="TIGR00218">
    <property type="entry name" value="manA"/>
    <property type="match status" value="1"/>
</dbReference>
<evidence type="ECO:0000256" key="9">
    <source>
        <dbReference type="PIRSR" id="PIRSR036894-2"/>
    </source>
</evidence>
<evidence type="ECO:0000256" key="7">
    <source>
        <dbReference type="PIRNR" id="PIRNR036894"/>
    </source>
</evidence>
<dbReference type="EC" id="5.3.1.8" evidence="3 7"/>
<comment type="similarity">
    <text evidence="2 7">Belongs to the mannose-6-phosphate isomerase type 1 family.</text>
</comment>
<evidence type="ECO:0000313" key="13">
    <source>
        <dbReference type="Proteomes" id="UP000002878"/>
    </source>
</evidence>
<dbReference type="PIRSF" id="PIRSF036894">
    <property type="entry name" value="PMI_Firm_short"/>
    <property type="match status" value="1"/>
</dbReference>
<dbReference type="GO" id="GO:0008270">
    <property type="term" value="F:zinc ion binding"/>
    <property type="evidence" value="ECO:0007669"/>
    <property type="project" value="UniProtKB-UniRule"/>
</dbReference>
<evidence type="ECO:0000256" key="1">
    <source>
        <dbReference type="ARBA" id="ARBA00000757"/>
    </source>
</evidence>
<feature type="active site" evidence="9">
    <location>
        <position position="194"/>
    </location>
</feature>
<dbReference type="Proteomes" id="UP000002878">
    <property type="component" value="Chromosome"/>
</dbReference>
<dbReference type="InterPro" id="IPR014628">
    <property type="entry name" value="Man6P_isomerase_Firm_short"/>
</dbReference>
<accession>I2C827</accession>